<proteinExistence type="predicted"/>
<dbReference type="InterPro" id="IPR001878">
    <property type="entry name" value="Znf_CCHC"/>
</dbReference>
<dbReference type="InterPro" id="IPR025558">
    <property type="entry name" value="DUF4283"/>
</dbReference>
<dbReference type="PROSITE" id="PS50158">
    <property type="entry name" value="ZF_CCHC"/>
    <property type="match status" value="1"/>
</dbReference>
<dbReference type="Proteomes" id="UP001634007">
    <property type="component" value="Unassembled WGS sequence"/>
</dbReference>
<organism evidence="4 5">
    <name type="scientific">Eucalyptus globulus</name>
    <name type="common">Tasmanian blue gum</name>
    <dbReference type="NCBI Taxonomy" id="34317"/>
    <lineage>
        <taxon>Eukaryota</taxon>
        <taxon>Viridiplantae</taxon>
        <taxon>Streptophyta</taxon>
        <taxon>Embryophyta</taxon>
        <taxon>Tracheophyta</taxon>
        <taxon>Spermatophyta</taxon>
        <taxon>Magnoliopsida</taxon>
        <taxon>eudicotyledons</taxon>
        <taxon>Gunneridae</taxon>
        <taxon>Pentapetalae</taxon>
        <taxon>rosids</taxon>
        <taxon>malvids</taxon>
        <taxon>Myrtales</taxon>
        <taxon>Myrtaceae</taxon>
        <taxon>Myrtoideae</taxon>
        <taxon>Eucalypteae</taxon>
        <taxon>Eucalyptus</taxon>
    </lineage>
</organism>
<comment type="caution">
    <text evidence="4">The sequence shown here is derived from an EMBL/GenBank/DDBJ whole genome shotgun (WGS) entry which is preliminary data.</text>
</comment>
<dbReference type="PANTHER" id="PTHR31286:SF99">
    <property type="entry name" value="DUF4283 DOMAIN-CONTAINING PROTEIN"/>
    <property type="match status" value="1"/>
</dbReference>
<dbReference type="EMBL" id="JBJKBG010000010">
    <property type="protein sequence ID" value="KAL3718411.1"/>
    <property type="molecule type" value="Genomic_DNA"/>
</dbReference>
<dbReference type="InterPro" id="IPR040256">
    <property type="entry name" value="At4g02000-like"/>
</dbReference>
<dbReference type="Pfam" id="PF14392">
    <property type="entry name" value="zf-CCHC_4"/>
    <property type="match status" value="1"/>
</dbReference>
<keyword evidence="1" id="KW-0862">Zinc</keyword>
<gene>
    <name evidence="4" type="ORF">ACJRO7_003537</name>
</gene>
<keyword evidence="5" id="KW-1185">Reference proteome</keyword>
<name>A0ABD3IUT2_EUCGL</name>
<evidence type="ECO:0000256" key="2">
    <source>
        <dbReference type="SAM" id="MobiDB-lite"/>
    </source>
</evidence>
<dbReference type="GO" id="GO:0008270">
    <property type="term" value="F:zinc ion binding"/>
    <property type="evidence" value="ECO:0007669"/>
    <property type="project" value="UniProtKB-KW"/>
</dbReference>
<evidence type="ECO:0000313" key="5">
    <source>
        <dbReference type="Proteomes" id="UP001634007"/>
    </source>
</evidence>
<dbReference type="Pfam" id="PF14111">
    <property type="entry name" value="DUF4283"/>
    <property type="match status" value="1"/>
</dbReference>
<reference evidence="4 5" key="1">
    <citation type="submission" date="2024-11" db="EMBL/GenBank/DDBJ databases">
        <title>Chromosome-level genome assembly of Eucalyptus globulus Labill. provides insights into its genome evolution.</title>
        <authorList>
            <person name="Li X."/>
        </authorList>
    </citation>
    <scope>NUCLEOTIDE SEQUENCE [LARGE SCALE GENOMIC DNA]</scope>
    <source>
        <strain evidence="4">CL2024</strain>
        <tissue evidence="4">Fresh tender leaves</tissue>
    </source>
</reference>
<dbReference type="PANTHER" id="PTHR31286">
    <property type="entry name" value="GLYCINE-RICH CELL WALL STRUCTURAL PROTEIN 1.8-LIKE"/>
    <property type="match status" value="1"/>
</dbReference>
<sequence>MDDLEESEVRLAALCKRLGKLWTKNNITTVDDEIPPEKIEECRLSLIGQLYQNPKVNIQAFQNTMRRVWKMDNVEISPIAQGIFEFRFWSETDRDRVLQQGPWSFANHLLLLNLWEPNIPLACYNFKTCEFWVHIHGLPIEWISERVIAKVAGEIGNVSEVKIESKGYTSYKIGKARVKLDISNPLISGSIFSNRGKKLWLDFRYERLPHYCYSCGRMGHYSQYCEEVPFTEDRFKNRKELPFGPWLKAEVNEVSPYWDLFYGKSIEELMAEEIIPETPLDAAPIVVYKGNPSDLKQTNTSRENERRKAKMKEPMVWEENMERLNPSQELRESGGALLEGTKQGSLETRNLKICKNMKTHVNKKQKRYSLYEAQQSNNEILDATQLMETPIQTWEEAQQWALVASPNKPPGYT</sequence>
<dbReference type="InterPro" id="IPR025836">
    <property type="entry name" value="Zn_knuckle_CX2CX4HX4C"/>
</dbReference>
<feature type="domain" description="CCHC-type" evidence="3">
    <location>
        <begin position="212"/>
        <end position="227"/>
    </location>
</feature>
<evidence type="ECO:0000259" key="3">
    <source>
        <dbReference type="PROSITE" id="PS50158"/>
    </source>
</evidence>
<evidence type="ECO:0000313" key="4">
    <source>
        <dbReference type="EMBL" id="KAL3718411.1"/>
    </source>
</evidence>
<feature type="region of interest" description="Disordered" evidence="2">
    <location>
        <begin position="291"/>
        <end position="313"/>
    </location>
</feature>
<accession>A0ABD3IUT2</accession>
<evidence type="ECO:0000256" key="1">
    <source>
        <dbReference type="PROSITE-ProRule" id="PRU00047"/>
    </source>
</evidence>
<protein>
    <recommendedName>
        <fullName evidence="3">CCHC-type domain-containing protein</fullName>
    </recommendedName>
</protein>
<keyword evidence="1" id="KW-0863">Zinc-finger</keyword>
<keyword evidence="1" id="KW-0479">Metal-binding</keyword>
<dbReference type="AlphaFoldDB" id="A0ABD3IUT2"/>
<feature type="compositionally biased region" description="Basic and acidic residues" evidence="2">
    <location>
        <begin position="302"/>
        <end position="313"/>
    </location>
</feature>